<sequence length="288" mass="29893">MTAAAMAGAASLPPAAPSAASLPMYDLPEVAWATDALWSVVAARLSAAGIAAAPALSRDSTLNELWTDPALLLSQTCGNPYARQYRDRLRLVATLRYAAPGCDGPRYSSQLMVRKDAPGEALADFRGTVCAVNGWDSLSGWVALAAALPEPPDRFFRAALVTGAHANSMAAVAAGEADIAAIDCVTYALLQRHRPGATAGLRAIGRTAPAPGLPLVTRRDADDRTVEALRSALRGALADPALAEARAALLIEGIEILGEADYDAIPPQPVSTPQLSVPTRRSATAPRP</sequence>
<evidence type="ECO:0000256" key="1">
    <source>
        <dbReference type="SAM" id="MobiDB-lite"/>
    </source>
</evidence>
<gene>
    <name evidence="2" type="ORF">JF625_27325</name>
</gene>
<feature type="region of interest" description="Disordered" evidence="1">
    <location>
        <begin position="263"/>
        <end position="288"/>
    </location>
</feature>
<dbReference type="SUPFAM" id="SSF53850">
    <property type="entry name" value="Periplasmic binding protein-like II"/>
    <property type="match status" value="1"/>
</dbReference>
<name>A0A952FPE2_9PROT</name>
<comment type="caution">
    <text evidence="2">The sequence shown here is derived from an EMBL/GenBank/DDBJ whole genome shotgun (WGS) entry which is preliminary data.</text>
</comment>
<dbReference type="EMBL" id="JAEKLZ010000460">
    <property type="protein sequence ID" value="MBW8728847.1"/>
    <property type="molecule type" value="Genomic_DNA"/>
</dbReference>
<proteinExistence type="predicted"/>
<dbReference type="PANTHER" id="PTHR35841">
    <property type="entry name" value="PHOSPHONATES-BINDING PERIPLASMIC PROTEIN"/>
    <property type="match status" value="1"/>
</dbReference>
<dbReference type="PANTHER" id="PTHR35841:SF1">
    <property type="entry name" value="PHOSPHONATES-BINDING PERIPLASMIC PROTEIN"/>
    <property type="match status" value="1"/>
</dbReference>
<organism evidence="2 3">
    <name type="scientific">Inquilinus limosus</name>
    <dbReference type="NCBI Taxonomy" id="171674"/>
    <lineage>
        <taxon>Bacteria</taxon>
        <taxon>Pseudomonadati</taxon>
        <taxon>Pseudomonadota</taxon>
        <taxon>Alphaproteobacteria</taxon>
        <taxon>Rhodospirillales</taxon>
        <taxon>Rhodospirillaceae</taxon>
        <taxon>Inquilinus</taxon>
    </lineage>
</organism>
<feature type="compositionally biased region" description="Polar residues" evidence="1">
    <location>
        <begin position="271"/>
        <end position="282"/>
    </location>
</feature>
<reference evidence="2" key="1">
    <citation type="submission" date="2020-06" db="EMBL/GenBank/DDBJ databases">
        <title>Stable isotope informed genome-resolved metagenomics uncovers potential trophic interactions in rhizosphere soil.</title>
        <authorList>
            <person name="Starr E.P."/>
            <person name="Shi S."/>
            <person name="Blazewicz S.J."/>
            <person name="Koch B.J."/>
            <person name="Probst A.J."/>
            <person name="Hungate B.A."/>
            <person name="Pett-Ridge J."/>
            <person name="Firestone M.K."/>
            <person name="Banfield J.F."/>
        </authorList>
    </citation>
    <scope>NUCLEOTIDE SEQUENCE</scope>
    <source>
        <strain evidence="2">YM_69_17</strain>
    </source>
</reference>
<dbReference type="Proteomes" id="UP000700706">
    <property type="component" value="Unassembled WGS sequence"/>
</dbReference>
<evidence type="ECO:0000313" key="3">
    <source>
        <dbReference type="Proteomes" id="UP000700706"/>
    </source>
</evidence>
<accession>A0A952FPE2</accession>
<evidence type="ECO:0000313" key="2">
    <source>
        <dbReference type="EMBL" id="MBW8728847.1"/>
    </source>
</evidence>
<dbReference type="Pfam" id="PF12974">
    <property type="entry name" value="Phosphonate-bd"/>
    <property type="match status" value="1"/>
</dbReference>
<dbReference type="Gene3D" id="3.40.190.10">
    <property type="entry name" value="Periplasmic binding protein-like II"/>
    <property type="match status" value="1"/>
</dbReference>
<dbReference type="AlphaFoldDB" id="A0A952FPE2"/>
<protein>
    <submittedName>
        <fullName evidence="2">PhnD/SsuA/transferrin family substrate-binding protein</fullName>
    </submittedName>
</protein>